<feature type="region of interest" description="Disordered" evidence="1">
    <location>
        <begin position="1"/>
        <end position="22"/>
    </location>
</feature>
<dbReference type="WBParaSite" id="MCU_006342-RA">
    <property type="protein sequence ID" value="MCU_006342-RA"/>
    <property type="gene ID" value="MCU_006342"/>
</dbReference>
<reference evidence="2" key="1">
    <citation type="submission" date="2019-11" db="UniProtKB">
        <authorList>
            <consortium name="WormBaseParasite"/>
        </authorList>
    </citation>
    <scope>IDENTIFICATION</scope>
</reference>
<accession>A0A5K3F8I6</accession>
<evidence type="ECO:0000256" key="1">
    <source>
        <dbReference type="SAM" id="MobiDB-lite"/>
    </source>
</evidence>
<name>A0A5K3F8I6_MESCO</name>
<evidence type="ECO:0000313" key="2">
    <source>
        <dbReference type="WBParaSite" id="MCU_006342-RA"/>
    </source>
</evidence>
<organism evidence="2">
    <name type="scientific">Mesocestoides corti</name>
    <name type="common">Flatworm</name>
    <dbReference type="NCBI Taxonomy" id="53468"/>
    <lineage>
        <taxon>Eukaryota</taxon>
        <taxon>Metazoa</taxon>
        <taxon>Spiralia</taxon>
        <taxon>Lophotrochozoa</taxon>
        <taxon>Platyhelminthes</taxon>
        <taxon>Cestoda</taxon>
        <taxon>Eucestoda</taxon>
        <taxon>Cyclophyllidea</taxon>
        <taxon>Mesocestoididae</taxon>
        <taxon>Mesocestoides</taxon>
    </lineage>
</organism>
<proteinExistence type="predicted"/>
<protein>
    <submittedName>
        <fullName evidence="2">Uncharacterized protein</fullName>
    </submittedName>
</protein>
<sequence length="67" mass="7429">MSSGAEQPGQATKGILKPKHEINDQRSFTTATLDSFLVVKSGRGCQRNPRTNTTINRPLCETTFMFN</sequence>
<dbReference type="AlphaFoldDB" id="A0A5K3F8I6"/>